<dbReference type="GO" id="GO:0045892">
    <property type="term" value="P:negative regulation of DNA-templated transcription"/>
    <property type="evidence" value="ECO:0007669"/>
    <property type="project" value="InterPro"/>
</dbReference>
<protein>
    <submittedName>
        <fullName evidence="6">Helix-turn-helix domain-containing protein</fullName>
    </submittedName>
</protein>
<dbReference type="EMBL" id="CP158357">
    <property type="protein sequence ID" value="XBX77589.1"/>
    <property type="molecule type" value="Genomic_DNA"/>
</dbReference>
<evidence type="ECO:0000256" key="1">
    <source>
        <dbReference type="ARBA" id="ARBA00023015"/>
    </source>
</evidence>
<dbReference type="RefSeq" id="WP_350351045.1">
    <property type="nucleotide sequence ID" value="NZ_CP158357.1"/>
</dbReference>
<evidence type="ECO:0000313" key="6">
    <source>
        <dbReference type="EMBL" id="XBX77589.1"/>
    </source>
</evidence>
<dbReference type="GO" id="GO:0003700">
    <property type="term" value="F:DNA-binding transcription factor activity"/>
    <property type="evidence" value="ECO:0007669"/>
    <property type="project" value="TreeGrafter"/>
</dbReference>
<dbReference type="PRINTS" id="PR00400">
    <property type="entry name" value="TETREPRESSOR"/>
</dbReference>
<dbReference type="InterPro" id="IPR003012">
    <property type="entry name" value="Tet_transcr_reg_TetR"/>
</dbReference>
<feature type="DNA-binding region" description="H-T-H motif" evidence="4">
    <location>
        <begin position="38"/>
        <end position="57"/>
    </location>
</feature>
<dbReference type="InterPro" id="IPR050109">
    <property type="entry name" value="HTH-type_TetR-like_transc_reg"/>
</dbReference>
<dbReference type="InterPro" id="IPR009057">
    <property type="entry name" value="Homeodomain-like_sf"/>
</dbReference>
<dbReference type="PANTHER" id="PTHR30055">
    <property type="entry name" value="HTH-TYPE TRANSCRIPTIONAL REGULATOR RUTR"/>
    <property type="match status" value="1"/>
</dbReference>
<dbReference type="SUPFAM" id="SSF46689">
    <property type="entry name" value="Homeodomain-like"/>
    <property type="match status" value="1"/>
</dbReference>
<dbReference type="AlphaFoldDB" id="A0AAU7VTR0"/>
<evidence type="ECO:0000256" key="3">
    <source>
        <dbReference type="ARBA" id="ARBA00023163"/>
    </source>
</evidence>
<organism evidence="6">
    <name type="scientific">Microbacterium sp. A8/3-1</name>
    <dbReference type="NCBI Taxonomy" id="3160749"/>
    <lineage>
        <taxon>Bacteria</taxon>
        <taxon>Bacillati</taxon>
        <taxon>Actinomycetota</taxon>
        <taxon>Actinomycetes</taxon>
        <taxon>Micrococcales</taxon>
        <taxon>Microbacteriaceae</taxon>
        <taxon>Microbacterium</taxon>
    </lineage>
</organism>
<dbReference type="Pfam" id="PF00440">
    <property type="entry name" value="TetR_N"/>
    <property type="match status" value="1"/>
</dbReference>
<evidence type="ECO:0000259" key="5">
    <source>
        <dbReference type="PROSITE" id="PS50977"/>
    </source>
</evidence>
<name>A0AAU7VTR0_9MICO</name>
<dbReference type="PANTHER" id="PTHR30055:SF151">
    <property type="entry name" value="TRANSCRIPTIONAL REGULATORY PROTEIN"/>
    <property type="match status" value="1"/>
</dbReference>
<dbReference type="SUPFAM" id="SSF48498">
    <property type="entry name" value="Tetracyclin repressor-like, C-terminal domain"/>
    <property type="match status" value="1"/>
</dbReference>
<proteinExistence type="predicted"/>
<sequence>MTKQQRSAGRPSATVLTEEKILKAAFRVAGSRGPAQFTMTALAAALGVRTSALYHHYANRDAVIRGMRARIGRLTDLAPLQDADAVEALFGWGVSYREALLTAPGAIVLLATLPIDADRESFVQYEAVTDRLLAAGWPSARTLDTIVALESFIIGSALDALAPGDNMSPGALADEFPRYAESERLRAAAGDDPAAATFRIGLRALITGLAAWAVPPADIRPPAVTPSL</sequence>
<accession>A0AAU7VTR0</accession>
<dbReference type="InterPro" id="IPR036271">
    <property type="entry name" value="Tet_transcr_reg_TetR-rel_C_sf"/>
</dbReference>
<keyword evidence="2 4" id="KW-0238">DNA-binding</keyword>
<dbReference type="PROSITE" id="PS50977">
    <property type="entry name" value="HTH_TETR_2"/>
    <property type="match status" value="1"/>
</dbReference>
<evidence type="ECO:0000256" key="2">
    <source>
        <dbReference type="ARBA" id="ARBA00023125"/>
    </source>
</evidence>
<keyword evidence="1" id="KW-0805">Transcription regulation</keyword>
<reference evidence="6" key="1">
    <citation type="submission" date="2024-06" db="EMBL/GenBank/DDBJ databases">
        <title>Draft genome sequence of Microbacterium sp. strain A8/3-1, isolated from Oxytropis tragacanthoides Fisch. ex DC. Root nodules in the Altai region of Russia.</title>
        <authorList>
            <person name="Sazanova A."/>
            <person name="Guro P."/>
            <person name="Kuznetsova I."/>
            <person name="Belimov A."/>
            <person name="Safronova V."/>
        </authorList>
    </citation>
    <scope>NUCLEOTIDE SEQUENCE</scope>
    <source>
        <strain evidence="6">A8/3-1</strain>
    </source>
</reference>
<feature type="domain" description="HTH tetR-type" evidence="5">
    <location>
        <begin position="15"/>
        <end position="75"/>
    </location>
</feature>
<keyword evidence="3" id="KW-0804">Transcription</keyword>
<gene>
    <name evidence="6" type="ORF">ABS642_16965</name>
</gene>
<dbReference type="GO" id="GO:0000976">
    <property type="term" value="F:transcription cis-regulatory region binding"/>
    <property type="evidence" value="ECO:0007669"/>
    <property type="project" value="TreeGrafter"/>
</dbReference>
<dbReference type="Gene3D" id="1.10.357.10">
    <property type="entry name" value="Tetracycline Repressor, domain 2"/>
    <property type="match status" value="1"/>
</dbReference>
<dbReference type="GO" id="GO:0046677">
    <property type="term" value="P:response to antibiotic"/>
    <property type="evidence" value="ECO:0007669"/>
    <property type="project" value="InterPro"/>
</dbReference>
<dbReference type="PRINTS" id="PR00455">
    <property type="entry name" value="HTHTETR"/>
</dbReference>
<evidence type="ECO:0000256" key="4">
    <source>
        <dbReference type="PROSITE-ProRule" id="PRU00335"/>
    </source>
</evidence>
<dbReference type="InterPro" id="IPR001647">
    <property type="entry name" value="HTH_TetR"/>
</dbReference>